<organism evidence="4 5">
    <name type="scientific">Patiria miniata</name>
    <name type="common">Bat star</name>
    <name type="synonym">Asterina miniata</name>
    <dbReference type="NCBI Taxonomy" id="46514"/>
    <lineage>
        <taxon>Eukaryota</taxon>
        <taxon>Metazoa</taxon>
        <taxon>Echinodermata</taxon>
        <taxon>Eleutherozoa</taxon>
        <taxon>Asterozoa</taxon>
        <taxon>Asteroidea</taxon>
        <taxon>Valvatacea</taxon>
        <taxon>Valvatida</taxon>
        <taxon>Asterinidae</taxon>
        <taxon>Patiria</taxon>
    </lineage>
</organism>
<evidence type="ECO:0000259" key="3">
    <source>
        <dbReference type="Pfam" id="PF15082"/>
    </source>
</evidence>
<dbReference type="Pfam" id="PF15082">
    <property type="entry name" value="DUF4549"/>
    <property type="match status" value="1"/>
</dbReference>
<accession>A0A913ZR78</accession>
<keyword evidence="5" id="KW-1185">Reference proteome</keyword>
<dbReference type="EnsemblMetazoa" id="XM_038198244.1">
    <property type="protein sequence ID" value="XP_038054172.1"/>
    <property type="gene ID" value="LOC119726519"/>
</dbReference>
<feature type="region of interest" description="Disordered" evidence="2">
    <location>
        <begin position="2254"/>
        <end position="2293"/>
    </location>
</feature>
<dbReference type="PANTHER" id="PTHR33331">
    <property type="entry name" value="COILED-COIL DOMAIN-CONTAINING PROTEIN 162"/>
    <property type="match status" value="1"/>
</dbReference>
<feature type="compositionally biased region" description="Low complexity" evidence="2">
    <location>
        <begin position="310"/>
        <end position="324"/>
    </location>
</feature>
<proteinExistence type="predicted"/>
<reference evidence="4" key="1">
    <citation type="submission" date="2022-11" db="UniProtKB">
        <authorList>
            <consortium name="EnsemblMetazoa"/>
        </authorList>
    </citation>
    <scope>IDENTIFICATION</scope>
</reference>
<feature type="coiled-coil region" evidence="1">
    <location>
        <begin position="2072"/>
        <end position="2184"/>
    </location>
</feature>
<feature type="compositionally biased region" description="Low complexity" evidence="2">
    <location>
        <begin position="770"/>
        <end position="785"/>
    </location>
</feature>
<feature type="region of interest" description="Disordered" evidence="2">
    <location>
        <begin position="1192"/>
        <end position="1223"/>
    </location>
</feature>
<feature type="region of interest" description="Disordered" evidence="2">
    <location>
        <begin position="767"/>
        <end position="786"/>
    </location>
</feature>
<feature type="domain" description="DUF4549" evidence="3">
    <location>
        <begin position="7"/>
        <end position="146"/>
    </location>
</feature>
<evidence type="ECO:0000313" key="4">
    <source>
        <dbReference type="EnsemblMetazoa" id="XP_038054172.1"/>
    </source>
</evidence>
<protein>
    <recommendedName>
        <fullName evidence="3">DUF4549 domain-containing protein</fullName>
    </recommendedName>
</protein>
<feature type="region of interest" description="Disordered" evidence="2">
    <location>
        <begin position="1619"/>
        <end position="1675"/>
    </location>
</feature>
<feature type="region of interest" description="Disordered" evidence="2">
    <location>
        <begin position="653"/>
        <end position="677"/>
    </location>
</feature>
<feature type="compositionally biased region" description="Low complexity" evidence="2">
    <location>
        <begin position="1642"/>
        <end position="1657"/>
    </location>
</feature>
<evidence type="ECO:0000256" key="2">
    <source>
        <dbReference type="SAM" id="MobiDB-lite"/>
    </source>
</evidence>
<dbReference type="InterPro" id="IPR040401">
    <property type="entry name" value="CCDC162"/>
</dbReference>
<name>A0A913ZR78_PATMI</name>
<feature type="compositionally biased region" description="Low complexity" evidence="2">
    <location>
        <begin position="562"/>
        <end position="573"/>
    </location>
</feature>
<feature type="compositionally biased region" description="Polar residues" evidence="2">
    <location>
        <begin position="1198"/>
        <end position="1223"/>
    </location>
</feature>
<dbReference type="PANTHER" id="PTHR33331:SF13">
    <property type="entry name" value="COILED-COIL DOMAIN CONTAINING 162"/>
    <property type="match status" value="1"/>
</dbReference>
<keyword evidence="1" id="KW-0175">Coiled coil</keyword>
<feature type="region of interest" description="Disordered" evidence="2">
    <location>
        <begin position="562"/>
        <end position="583"/>
    </location>
</feature>
<dbReference type="OrthoDB" id="76966at2759"/>
<feature type="region of interest" description="Disordered" evidence="2">
    <location>
        <begin position="300"/>
        <end position="329"/>
    </location>
</feature>
<dbReference type="RefSeq" id="XP_038054172.1">
    <property type="nucleotide sequence ID" value="XM_038198244.1"/>
</dbReference>
<evidence type="ECO:0000256" key="1">
    <source>
        <dbReference type="SAM" id="Coils"/>
    </source>
</evidence>
<dbReference type="Proteomes" id="UP000887568">
    <property type="component" value="Unplaced"/>
</dbReference>
<dbReference type="InterPro" id="IPR029376">
    <property type="entry name" value="DUF4549"/>
</dbReference>
<dbReference type="OMA" id="YECAILR"/>
<sequence>MSSMELYQVGGTEKIRNLEEGLAKELTDLQNDIEENEMIGGSHKTASSGSLPKGTDHFRKQRELVIKRAMEVSEALPLVIQAAVMKEEMEISLQKEYTEDSLPLILHQHFCDRIQQLVQCKHMHVLRWKRFCEHTSALEALYAPYQKRLAEIMAEYSDAIARSRRLSIAHEAYLMGKVPAHNQITEEDLAIYTRWLTCHLHSVKKIHAYLRVLEWLPVSHKHESLPHPQQQHVQDAGQLDPEEDDQNLMTARTSRSQSGTVPIIQSQGRWSIFDGRMSLTETSAALSSMGRLSLADQFRQPSPLVEQSESDGASDTASVTSSSVNMGGTNTVPHTARAIAAASAAGGGPASNTDTLGIPCHATDMDRIKPVLEFLMSCYGIHANLDRINGPSDEMELLSHVNRRFKTVFARQEEQKTFPTYDKLEMGNESWGADVSNHALIKESNWLPFIKLKAKRDPKQEKMLTKLRHLGNVDELLRAQSRFFSVSDVNKVQDALKEHAVAVRDPPPVQSVSVTSHRTTLDTKNVWKQIYTSPDLYNSAGPSDDIALTDFDEKDVDNVNLSSGSRSNSALASSRRRKKEDTDEYDYASALQLLGLEEDDSSQQDPTVIQGGYLSFLQLRHLKIKDLQRTCLSILNYFRSVERTLTINDGGLSLEGKQQKRNSKQNHKQGVNDGGLGGGGGLGSHGYLHYTPAEFKLSESEFMEFSEVENHDDFYSFDEGRVHVQDQRGYYIIYKAAMEDFKQMEKDLLLIATCFIEKDRENRIGKIGLGKSSSQGRRKQSQAASDVDLPSYGHQQVDRFAVLLDLWSNETAFLENKRQLLDVYLEAYQHVFDMHEKRSLAQVITNIAYQRPRFDLKADYFVRTYRAECRCLRLHCALIKSVLDQQISDQREYIQKVCRDGEQHQTGMPFRIIPKQPVSINISRSALQYVYLLEFHPSLALASRVPQALTQAYNELVHAHQPRSVTESILIEKKILEIAQREWEHLQPIGSAFSNQIQRDLFADVYAEDPSFMCEISQSMMASLDAAAGRRTPKERKADLLKIWSRLLETITLRHRLIETANETELLSKLYKEQAADMGFDFCHLFLRCVQFEFASHKENADQPPPLFITALHEDDTNVDRYVPSSLFLAIHELDEKHVGQFSFRSKDGFLKLMKGSALENLQAVLMAQVVHKNAVLAAVQQGSVCSYFKEEVPDNGPQASGRKSPQNARSDRTSSVLTSQNATPMATTTSVIFAAKLKSSMESHKRSPEAFVSLQLEKTPSRDVMLNAFLSKKASLGTIMKNPEEVEKLKRNLIADFCRRFMRRMTQYSLRGQIIAYLNSILFLLDNFPSVRNGSFVVGMPNEKKTAMDDKKGLVTNPRDLKKRPRRLLSADGSTLLNLWFLPHHTEVLHMFKTLDEDTCARALTQCLRVIASLHDILQYLCAHSKLGSSNARLGSDKQEYVTADWGGTEGISAELREIQKQINHLDNPTDPQEVADFLSLRRDVLFLEYDATMRHSLRETFLSMGNRSAYQNSSDSIFFALAGLSNIQMPSVFSAYLPVPEPLQPRDWKASELFPWRAHLGRRGPFPLRFWQWQQIEFNMQLSMSALRDVDRHVAHGEILGVSLLMEDVLQSGQQDISMVPDDSDDEADNPKPAAGGQGKSPARSRPRSAASAKSGMSRPGSGTAKESSGQEVILKKSLSRTTEPIKAYSLLKDFLLLWKRLEVFKAEWGQRKLGQEEINAPMLYRKFCKMYKTDILYPVIRIIAKRYGEVDQYEGMVSDSEPIVAPKGASEMEIRAKQLVKLLDSLENHMIYELRRKVAREHSLVLAERSREEGNLPTDLWKKPAINERFTFAKPQIAEDFAWYLMEVGQRRDEEKTLVLSYDQLNVALASLATTIMTRERTNYENYSMFYENLLRQHHQLLYQREQEIEQLKKACKDATASALVDVQCQLADRSHELILEITALRAKIAEMRELSSTQERDLREKMKEEYDTLVHSLFQGAFSLKHKFDEFGLRLYDEAFGIVGEVRQEAMEAMRKFTPRTAEKDESGITLNQRRAVELQTLRHEKNNMSRLLLKMRALTNWRLTNMRQHYQGTADALQHEVDRCKREYLTIKMTAEEEVILLRQQLTALRKALATSDKERETVQKQLGKEMRIKQEKQHKLEQEARSARQLEAARISNLERMMDEIDDKELRLRILSEEYDRTMRLYQTTQEKARKEVHQIKNRLDHERSLKLDAFQRVDDLQTQVYDYEVAVSSMSRPYTAMSLFTPRQLPPMRSKSRSTTADKRPKSHRVTSSVSASTGVWPPNTIMPPNYQQRSVTPDPWPPVANNERYDRVTQRPKTVGTRLRNRIADQLLTNLEPNHHETIMHLQTEEQQHQKYKL</sequence>
<evidence type="ECO:0000313" key="5">
    <source>
        <dbReference type="Proteomes" id="UP000887568"/>
    </source>
</evidence>
<dbReference type="GeneID" id="119726519"/>